<protein>
    <recommendedName>
        <fullName evidence="4">DUF192 domain-containing protein</fullName>
    </recommendedName>
</protein>
<dbReference type="Pfam" id="PF02643">
    <property type="entry name" value="DUF192"/>
    <property type="match status" value="1"/>
</dbReference>
<dbReference type="Gene3D" id="2.60.120.1140">
    <property type="entry name" value="Protein of unknown function DUF192"/>
    <property type="match status" value="1"/>
</dbReference>
<dbReference type="EMBL" id="OCTN01000001">
    <property type="protein sequence ID" value="SOH92340.1"/>
    <property type="molecule type" value="Genomic_DNA"/>
</dbReference>
<name>A0A2C9CMD0_9RHOB</name>
<feature type="signal peptide" evidence="1">
    <location>
        <begin position="1"/>
        <end position="32"/>
    </location>
</feature>
<dbReference type="AlphaFoldDB" id="A0A2C9CMD0"/>
<feature type="chain" id="PRO_5013401821" description="DUF192 domain-containing protein" evidence="1">
    <location>
        <begin position="33"/>
        <end position="169"/>
    </location>
</feature>
<dbReference type="PANTHER" id="PTHR37953:SF1">
    <property type="entry name" value="UPF0127 PROTEIN MJ1496"/>
    <property type="match status" value="1"/>
</dbReference>
<proteinExistence type="predicted"/>
<keyword evidence="1" id="KW-0732">Signal</keyword>
<dbReference type="InterPro" id="IPR003795">
    <property type="entry name" value="DUF192"/>
</dbReference>
<reference evidence="3" key="1">
    <citation type="submission" date="2017-09" db="EMBL/GenBank/DDBJ databases">
        <authorList>
            <person name="Varghese N."/>
            <person name="Submissions S."/>
        </authorList>
    </citation>
    <scope>NUCLEOTIDE SEQUENCE [LARGE SCALE GENOMIC DNA]</scope>
    <source>
        <strain evidence="3">C7</strain>
    </source>
</reference>
<sequence>MAVWCYMFATGAALFRKSITLIAFLAAVPAAAEQCREDRVDIRQGGIQVSINVEIADDAQERARGLMFVEHMPQLDGMLFVYQDSPRRRSFWMRNTLIPLDMLFIAADGTVRDIHSNAVPLDETGIPSATDDIVAVLEVNGGLSEMLGLEPGAQVRHPVFSNEAAWTCD</sequence>
<keyword evidence="3" id="KW-1185">Reference proteome</keyword>
<evidence type="ECO:0000313" key="2">
    <source>
        <dbReference type="EMBL" id="SOH92340.1"/>
    </source>
</evidence>
<dbReference type="Proteomes" id="UP000220034">
    <property type="component" value="Unassembled WGS sequence"/>
</dbReference>
<evidence type="ECO:0000256" key="1">
    <source>
        <dbReference type="SAM" id="SignalP"/>
    </source>
</evidence>
<organism evidence="2 3">
    <name type="scientific">Pontivivens marinum</name>
    <dbReference type="NCBI Taxonomy" id="1690039"/>
    <lineage>
        <taxon>Bacteria</taxon>
        <taxon>Pseudomonadati</taxon>
        <taxon>Pseudomonadota</taxon>
        <taxon>Alphaproteobacteria</taxon>
        <taxon>Rhodobacterales</taxon>
        <taxon>Paracoccaceae</taxon>
        <taxon>Pontivivens</taxon>
    </lineage>
</organism>
<dbReference type="PANTHER" id="PTHR37953">
    <property type="entry name" value="UPF0127 PROTEIN MJ1496"/>
    <property type="match status" value="1"/>
</dbReference>
<evidence type="ECO:0008006" key="4">
    <source>
        <dbReference type="Google" id="ProtNLM"/>
    </source>
</evidence>
<gene>
    <name evidence="2" type="ORF">SAMN06273572_101183</name>
</gene>
<evidence type="ECO:0000313" key="3">
    <source>
        <dbReference type="Proteomes" id="UP000220034"/>
    </source>
</evidence>
<dbReference type="InterPro" id="IPR038695">
    <property type="entry name" value="Saro_0823-like_sf"/>
</dbReference>
<accession>A0A2C9CMD0</accession>